<dbReference type="PANTHER" id="PTHR23324:SF88">
    <property type="entry name" value="CRAL-TRIO DOMAIN-CONTAINING PROTEIN"/>
    <property type="match status" value="1"/>
</dbReference>
<dbReference type="PROSITE" id="PS50866">
    <property type="entry name" value="GOLD"/>
    <property type="match status" value="1"/>
</dbReference>
<dbReference type="PROSITE" id="PS50191">
    <property type="entry name" value="CRAL_TRIO"/>
    <property type="match status" value="1"/>
</dbReference>
<dbReference type="InterPro" id="IPR001251">
    <property type="entry name" value="CRAL-TRIO_dom"/>
</dbReference>
<keyword evidence="4" id="KW-1185">Reference proteome</keyword>
<dbReference type="Proteomes" id="UP000095287">
    <property type="component" value="Unplaced"/>
</dbReference>
<name>A0A1I7ZSL5_9BILA</name>
<evidence type="ECO:0000256" key="1">
    <source>
        <dbReference type="SAM" id="MobiDB-lite"/>
    </source>
</evidence>
<dbReference type="CDD" id="cd00170">
    <property type="entry name" value="SEC14"/>
    <property type="match status" value="1"/>
</dbReference>
<feature type="region of interest" description="Disordered" evidence="1">
    <location>
        <begin position="45"/>
        <end position="75"/>
    </location>
</feature>
<dbReference type="InterPro" id="IPR051064">
    <property type="entry name" value="SEC14/CRAL-TRIO_domain"/>
</dbReference>
<evidence type="ECO:0000313" key="4">
    <source>
        <dbReference type="Proteomes" id="UP000095287"/>
    </source>
</evidence>
<dbReference type="WBParaSite" id="L893_g29527.t1">
    <property type="protein sequence ID" value="L893_g29527.t1"/>
    <property type="gene ID" value="L893_g29527"/>
</dbReference>
<dbReference type="SUPFAM" id="SSF101576">
    <property type="entry name" value="Supernatant protein factor (SPF), C-terminal domain"/>
    <property type="match status" value="1"/>
</dbReference>
<evidence type="ECO:0000259" key="3">
    <source>
        <dbReference type="PROSITE" id="PS50866"/>
    </source>
</evidence>
<dbReference type="InterPro" id="IPR009038">
    <property type="entry name" value="GOLD_dom"/>
</dbReference>
<protein>
    <submittedName>
        <fullName evidence="5">GOLD domain-containing protein</fullName>
    </submittedName>
</protein>
<feature type="domain" description="GOLD" evidence="3">
    <location>
        <begin position="28"/>
        <end position="182"/>
    </location>
</feature>
<dbReference type="Pfam" id="PF00650">
    <property type="entry name" value="CRAL_TRIO"/>
    <property type="match status" value="1"/>
</dbReference>
<reference evidence="5" key="1">
    <citation type="submission" date="2016-11" db="UniProtKB">
        <authorList>
            <consortium name="WormBaseParasite"/>
        </authorList>
    </citation>
    <scope>IDENTIFICATION</scope>
</reference>
<dbReference type="InterPro" id="IPR036865">
    <property type="entry name" value="CRAL-TRIO_dom_sf"/>
</dbReference>
<organism evidence="4 5">
    <name type="scientific">Steinernema glaseri</name>
    <dbReference type="NCBI Taxonomy" id="37863"/>
    <lineage>
        <taxon>Eukaryota</taxon>
        <taxon>Metazoa</taxon>
        <taxon>Ecdysozoa</taxon>
        <taxon>Nematoda</taxon>
        <taxon>Chromadorea</taxon>
        <taxon>Rhabditida</taxon>
        <taxon>Tylenchina</taxon>
        <taxon>Panagrolaimomorpha</taxon>
        <taxon>Strongyloidoidea</taxon>
        <taxon>Steinernematidae</taxon>
        <taxon>Steinernema</taxon>
    </lineage>
</organism>
<sequence>MHIIWKCISPILSKQTKQKVQILGSDWKDCLKEYIDEEVLYENWGGTKSSDNPHGDVRLGGKVPNELRRRNDDDVPEDQRITLNIPARTVGTVPIEVEEGKPNRTLKWWWKGSASDDLVFWVTRKDDENSAESIIWPPMRLCTEHIAESREIPIKTSGLYKLHFDNTASRFFSKSVSYSASVEDN</sequence>
<dbReference type="AlphaFoldDB" id="A0A1I7ZSL5"/>
<dbReference type="PANTHER" id="PTHR23324">
    <property type="entry name" value="SEC14 RELATED PROTEIN"/>
    <property type="match status" value="1"/>
</dbReference>
<dbReference type="SUPFAM" id="SSF52087">
    <property type="entry name" value="CRAL/TRIO domain"/>
    <property type="match status" value="1"/>
</dbReference>
<feature type="compositionally biased region" description="Basic and acidic residues" evidence="1">
    <location>
        <begin position="51"/>
        <end position="75"/>
    </location>
</feature>
<accession>A0A1I7ZSL5</accession>
<dbReference type="GO" id="GO:0005737">
    <property type="term" value="C:cytoplasm"/>
    <property type="evidence" value="ECO:0007669"/>
    <property type="project" value="TreeGrafter"/>
</dbReference>
<dbReference type="InterPro" id="IPR036598">
    <property type="entry name" value="GOLD_dom_sf"/>
</dbReference>
<evidence type="ECO:0000313" key="5">
    <source>
        <dbReference type="WBParaSite" id="L893_g29527.t1"/>
    </source>
</evidence>
<dbReference type="Gene3D" id="3.40.525.10">
    <property type="entry name" value="CRAL-TRIO lipid binding domain"/>
    <property type="match status" value="1"/>
</dbReference>
<feature type="domain" description="CRAL-TRIO" evidence="2">
    <location>
        <begin position="1"/>
        <end position="52"/>
    </location>
</feature>
<proteinExistence type="predicted"/>
<dbReference type="Gene3D" id="2.60.120.680">
    <property type="entry name" value="GOLD domain"/>
    <property type="match status" value="1"/>
</dbReference>
<evidence type="ECO:0000259" key="2">
    <source>
        <dbReference type="PROSITE" id="PS50191"/>
    </source>
</evidence>